<sequence length="85" mass="8936">MVAGEVLGEVGEDMPTECPHVLSVDDECLLSDRAEQGRLFGDGQAADRAEGSVHSQAFYPVALQLLAGPAEVVDPLRGVDDRSGL</sequence>
<keyword evidence="2" id="KW-1185">Reference proteome</keyword>
<name>A0A917XQ26_9ACTN</name>
<accession>A0A917XQ26</accession>
<proteinExistence type="predicted"/>
<gene>
    <name evidence="1" type="ORF">GCM10011578_096980</name>
</gene>
<protein>
    <submittedName>
        <fullName evidence="1">Uncharacterized protein</fullName>
    </submittedName>
</protein>
<organism evidence="1 2">
    <name type="scientific">Streptomyces fuscichromogenes</name>
    <dbReference type="NCBI Taxonomy" id="1324013"/>
    <lineage>
        <taxon>Bacteria</taxon>
        <taxon>Bacillati</taxon>
        <taxon>Actinomycetota</taxon>
        <taxon>Actinomycetes</taxon>
        <taxon>Kitasatosporales</taxon>
        <taxon>Streptomycetaceae</taxon>
        <taxon>Streptomyces</taxon>
    </lineage>
</organism>
<evidence type="ECO:0000313" key="1">
    <source>
        <dbReference type="EMBL" id="GGN45237.1"/>
    </source>
</evidence>
<evidence type="ECO:0000313" key="2">
    <source>
        <dbReference type="Proteomes" id="UP000653411"/>
    </source>
</evidence>
<dbReference type="AlphaFoldDB" id="A0A917XQ26"/>
<dbReference type="Proteomes" id="UP000653411">
    <property type="component" value="Unassembled WGS sequence"/>
</dbReference>
<reference evidence="1" key="1">
    <citation type="journal article" date="2014" name="Int. J. Syst. Evol. Microbiol.">
        <title>Complete genome sequence of Corynebacterium casei LMG S-19264T (=DSM 44701T), isolated from a smear-ripened cheese.</title>
        <authorList>
            <consortium name="US DOE Joint Genome Institute (JGI-PGF)"/>
            <person name="Walter F."/>
            <person name="Albersmeier A."/>
            <person name="Kalinowski J."/>
            <person name="Ruckert C."/>
        </authorList>
    </citation>
    <scope>NUCLEOTIDE SEQUENCE</scope>
    <source>
        <strain evidence="1">CGMCC 4.7110</strain>
    </source>
</reference>
<dbReference type="EMBL" id="BMML01000046">
    <property type="protein sequence ID" value="GGN45237.1"/>
    <property type="molecule type" value="Genomic_DNA"/>
</dbReference>
<comment type="caution">
    <text evidence="1">The sequence shown here is derived from an EMBL/GenBank/DDBJ whole genome shotgun (WGS) entry which is preliminary data.</text>
</comment>
<reference evidence="1" key="2">
    <citation type="submission" date="2020-09" db="EMBL/GenBank/DDBJ databases">
        <authorList>
            <person name="Sun Q."/>
            <person name="Zhou Y."/>
        </authorList>
    </citation>
    <scope>NUCLEOTIDE SEQUENCE</scope>
    <source>
        <strain evidence="1">CGMCC 4.7110</strain>
    </source>
</reference>